<proteinExistence type="predicted"/>
<accession>A0A496PK10</accession>
<dbReference type="AlphaFoldDB" id="A0A496PK10"/>
<organism evidence="2 3">
    <name type="scientific">Galactobacter caseinivorans</name>
    <dbReference type="NCBI Taxonomy" id="2676123"/>
    <lineage>
        <taxon>Bacteria</taxon>
        <taxon>Bacillati</taxon>
        <taxon>Actinomycetota</taxon>
        <taxon>Actinomycetes</taxon>
        <taxon>Micrococcales</taxon>
        <taxon>Micrococcaceae</taxon>
        <taxon>Galactobacter</taxon>
    </lineage>
</organism>
<reference evidence="2 3" key="1">
    <citation type="submission" date="2018-07" db="EMBL/GenBank/DDBJ databases">
        <title>Arthrobacter sp. nov., isolated from raw cow's milk with high bacterial count.</title>
        <authorList>
            <person name="Hahne J."/>
            <person name="Isele D."/>
            <person name="Lipski A."/>
        </authorList>
    </citation>
    <scope>NUCLEOTIDE SEQUENCE [LARGE SCALE GENOMIC DNA]</scope>
    <source>
        <strain evidence="2 3">JZ R-183</strain>
    </source>
</reference>
<gene>
    <name evidence="2" type="ORF">DWQ67_07010</name>
</gene>
<sequence>MRKLNPARECASDIVAAGFNPSSLIVDLEREASRISLRGIDQLTHVEQLRLHGDARIMDAPEDPLPALSDLMMTFEPTSTPKLCQTSSLRFLELHQPPQETRGLVSPGLRSISLYFGKTIELSGWPVQMDSIEIERCGKLIVTEELEARPSEMSLTSISVVTGLPRTSRLSPFNLLYLSGIRSLGTQESLWDIEAERTVVEFARQPPKWLLEQWPHRPKDWANHVRVPPHRALEGSFEQDSPEGDPSEPQ</sequence>
<evidence type="ECO:0000256" key="1">
    <source>
        <dbReference type="SAM" id="MobiDB-lite"/>
    </source>
</evidence>
<dbReference type="RefSeq" id="WP_121484860.1">
    <property type="nucleotide sequence ID" value="NZ_QQXL01000003.1"/>
</dbReference>
<evidence type="ECO:0000313" key="3">
    <source>
        <dbReference type="Proteomes" id="UP000273119"/>
    </source>
</evidence>
<dbReference type="Proteomes" id="UP000273119">
    <property type="component" value="Unassembled WGS sequence"/>
</dbReference>
<comment type="caution">
    <text evidence="2">The sequence shown here is derived from an EMBL/GenBank/DDBJ whole genome shotgun (WGS) entry which is preliminary data.</text>
</comment>
<evidence type="ECO:0000313" key="2">
    <source>
        <dbReference type="EMBL" id="RKW70834.1"/>
    </source>
</evidence>
<feature type="compositionally biased region" description="Acidic residues" evidence="1">
    <location>
        <begin position="240"/>
        <end position="250"/>
    </location>
</feature>
<name>A0A496PK10_9MICC</name>
<protein>
    <submittedName>
        <fullName evidence="2">Uncharacterized protein</fullName>
    </submittedName>
</protein>
<feature type="region of interest" description="Disordered" evidence="1">
    <location>
        <begin position="228"/>
        <end position="250"/>
    </location>
</feature>
<dbReference type="EMBL" id="QQXL01000003">
    <property type="protein sequence ID" value="RKW70834.1"/>
    <property type="molecule type" value="Genomic_DNA"/>
</dbReference>
<keyword evidence="3" id="KW-1185">Reference proteome</keyword>